<dbReference type="SMART" id="SM00245">
    <property type="entry name" value="TSPc"/>
    <property type="match status" value="1"/>
</dbReference>
<feature type="signal peptide" evidence="1">
    <location>
        <begin position="1"/>
        <end position="16"/>
    </location>
</feature>
<dbReference type="Gene3D" id="3.90.226.10">
    <property type="entry name" value="2-enoyl-CoA Hydratase, Chain A, domain 1"/>
    <property type="match status" value="1"/>
</dbReference>
<reference evidence="3 4" key="1">
    <citation type="submission" date="2014-10" db="EMBL/GenBank/DDBJ databases">
        <title>Pedobacter Kyungheensis.</title>
        <authorList>
            <person name="Anderson B.M."/>
            <person name="Newman J.D."/>
        </authorList>
    </citation>
    <scope>NUCLEOTIDE SEQUENCE [LARGE SCALE GENOMIC DNA]</scope>
    <source>
        <strain evidence="3 4">KACC 16221</strain>
    </source>
</reference>
<dbReference type="GO" id="GO:0004175">
    <property type="term" value="F:endopeptidase activity"/>
    <property type="evidence" value="ECO:0007669"/>
    <property type="project" value="TreeGrafter"/>
</dbReference>
<accession>A0A0C1DAR6</accession>
<dbReference type="Proteomes" id="UP000031246">
    <property type="component" value="Unassembled WGS sequence"/>
</dbReference>
<evidence type="ECO:0000259" key="2">
    <source>
        <dbReference type="SMART" id="SM00245"/>
    </source>
</evidence>
<keyword evidence="4" id="KW-1185">Reference proteome</keyword>
<feature type="chain" id="PRO_5002129905" evidence="1">
    <location>
        <begin position="17"/>
        <end position="455"/>
    </location>
</feature>
<dbReference type="OrthoDB" id="5480566at2"/>
<dbReference type="EMBL" id="JSYN01000009">
    <property type="protein sequence ID" value="KIA94561.1"/>
    <property type="molecule type" value="Genomic_DNA"/>
</dbReference>
<dbReference type="InterPro" id="IPR029045">
    <property type="entry name" value="ClpP/crotonase-like_dom_sf"/>
</dbReference>
<organism evidence="3 4">
    <name type="scientific">Pedobacter kyungheensis</name>
    <dbReference type="NCBI Taxonomy" id="1069985"/>
    <lineage>
        <taxon>Bacteria</taxon>
        <taxon>Pseudomonadati</taxon>
        <taxon>Bacteroidota</taxon>
        <taxon>Sphingobacteriia</taxon>
        <taxon>Sphingobacteriales</taxon>
        <taxon>Sphingobacteriaceae</taxon>
        <taxon>Pedobacter</taxon>
    </lineage>
</organism>
<dbReference type="GO" id="GO:0006508">
    <property type="term" value="P:proteolysis"/>
    <property type="evidence" value="ECO:0007669"/>
    <property type="project" value="InterPro"/>
</dbReference>
<dbReference type="Gene3D" id="3.30.750.44">
    <property type="match status" value="1"/>
</dbReference>
<comment type="caution">
    <text evidence="3">The sequence shown here is derived from an EMBL/GenBank/DDBJ whole genome shotgun (WGS) entry which is preliminary data.</text>
</comment>
<dbReference type="AlphaFoldDB" id="A0A0C1DAR6"/>
<dbReference type="Pfam" id="PF03572">
    <property type="entry name" value="Peptidase_S41"/>
    <property type="match status" value="1"/>
</dbReference>
<dbReference type="InterPro" id="IPR005151">
    <property type="entry name" value="Tail-specific_protease"/>
</dbReference>
<dbReference type="PANTHER" id="PTHR32060:SF30">
    <property type="entry name" value="CARBOXY-TERMINAL PROCESSING PROTEASE CTPA"/>
    <property type="match status" value="1"/>
</dbReference>
<dbReference type="SUPFAM" id="SSF52096">
    <property type="entry name" value="ClpP/crotonase"/>
    <property type="match status" value="1"/>
</dbReference>
<sequence length="455" mass="51662">MKKILLLLLLPLTVLAQSNKLTKADKIYGLSKFWQEVNYNFVYLNKVDRVKWDSTYKALITTIPETKTDYEYYLEMQRFCAMLKDGHTNIYMPAGKDFEPMNTMFGDYRFFIENVEDKAIITRVNLSKKDEIPVGSEVIAVNGQTTAQYIAEHVSPYISSSTDYVLKDWSISKLLQGVEGSQFEIKIKKPKGQILTLNLTHKRTEEKEVFPAFPAESALLDFKWYPNNVAYVALNSFGDEKIDSLFTAKLPELYKAKAIIIDLRNNGGGSTGIGSYILKYLTNDSLLYGSRNATRQLSSAFKAWGYYTKPKDTVNNEWSKKALLTFQDNYFYHFDYAPLKNKLSEKRIVVPTALLIGHNTASAAEDFLIYADNQKHMTKIGRNSFGSTGQPYLFDLPGGGSARVCTKKDTYPDGREFVGYGVKPDIEVNPTVKDFMANKDTTLSTAIDYLNKKIK</sequence>
<evidence type="ECO:0000313" key="3">
    <source>
        <dbReference type="EMBL" id="KIA94561.1"/>
    </source>
</evidence>
<keyword evidence="1" id="KW-0732">Signal</keyword>
<feature type="domain" description="Tail specific protease" evidence="2">
    <location>
        <begin position="180"/>
        <end position="429"/>
    </location>
</feature>
<name>A0A0C1DAR6_9SPHI</name>
<evidence type="ECO:0000256" key="1">
    <source>
        <dbReference type="SAM" id="SignalP"/>
    </source>
</evidence>
<dbReference type="GO" id="GO:0007165">
    <property type="term" value="P:signal transduction"/>
    <property type="evidence" value="ECO:0007669"/>
    <property type="project" value="TreeGrafter"/>
</dbReference>
<proteinExistence type="predicted"/>
<dbReference type="RefSeq" id="WP_039474711.1">
    <property type="nucleotide sequence ID" value="NZ_JSYN01000009.1"/>
</dbReference>
<gene>
    <name evidence="3" type="ORF">OC25_09195</name>
</gene>
<dbReference type="GO" id="GO:0008236">
    <property type="term" value="F:serine-type peptidase activity"/>
    <property type="evidence" value="ECO:0007669"/>
    <property type="project" value="InterPro"/>
</dbReference>
<dbReference type="PANTHER" id="PTHR32060">
    <property type="entry name" value="TAIL-SPECIFIC PROTEASE"/>
    <property type="match status" value="1"/>
</dbReference>
<dbReference type="GO" id="GO:0030288">
    <property type="term" value="C:outer membrane-bounded periplasmic space"/>
    <property type="evidence" value="ECO:0007669"/>
    <property type="project" value="TreeGrafter"/>
</dbReference>
<evidence type="ECO:0000313" key="4">
    <source>
        <dbReference type="Proteomes" id="UP000031246"/>
    </source>
</evidence>
<protein>
    <submittedName>
        <fullName evidence="3">Peptidase S41</fullName>
    </submittedName>
</protein>